<feature type="compositionally biased region" description="Basic and acidic residues" evidence="1">
    <location>
        <begin position="190"/>
        <end position="200"/>
    </location>
</feature>
<dbReference type="Proteomes" id="UP001419268">
    <property type="component" value="Unassembled WGS sequence"/>
</dbReference>
<comment type="caution">
    <text evidence="2">The sequence shown here is derived from an EMBL/GenBank/DDBJ whole genome shotgun (WGS) entry which is preliminary data.</text>
</comment>
<sequence length="406" mass="46904">MALRRLLYMLHLPLHRPHHLAGPTRPWEPPLERLKGAMELPSDLLGPPSIGSSRRPQEGRGGTPHIVRFPITIESVGRNRWVLHPSEVCARRMTKIFKRGMITEGYCWKSVPDHQKEIYWERWKPYFRWDPSIDEAIVRVAYDAKACIRYGALMHELHTLGVRSDFVTDEAWNRYRDCWASTYFRAKSEKASHNEKKSEKGGPGIGPSKHIGGTRSFRTYEDILALDKDEDDEVTPNDVFLHVHTKDHDGVTFIDSRSTQFHANLVRRREEHTQATPDQPIDEEQLYYDAAGVCPKRRVYGLESLARKTRRYADTGASTSHEPMVRRSEFDAIVQRLAQFEAFVQSQLEMRMDFGTNTSQAPPPPPPQEHHQQVRMDPACSPQQQHDDDDKDNPDWVDEEHLGDES</sequence>
<evidence type="ECO:0000313" key="3">
    <source>
        <dbReference type="Proteomes" id="UP001419268"/>
    </source>
</evidence>
<dbReference type="EMBL" id="JBBNAG010000009">
    <property type="protein sequence ID" value="KAK9104606.1"/>
    <property type="molecule type" value="Genomic_DNA"/>
</dbReference>
<dbReference type="Pfam" id="PF03004">
    <property type="entry name" value="Transposase_24"/>
    <property type="match status" value="1"/>
</dbReference>
<evidence type="ECO:0000313" key="2">
    <source>
        <dbReference type="EMBL" id="KAK9104606.1"/>
    </source>
</evidence>
<dbReference type="InterPro" id="IPR018247">
    <property type="entry name" value="EF_Hand_1_Ca_BS"/>
</dbReference>
<reference evidence="2 3" key="1">
    <citation type="submission" date="2024-01" db="EMBL/GenBank/DDBJ databases">
        <title>Genome assemblies of Stephania.</title>
        <authorList>
            <person name="Yang L."/>
        </authorList>
    </citation>
    <scope>NUCLEOTIDE SEQUENCE [LARGE SCALE GENOMIC DNA]</scope>
    <source>
        <strain evidence="2">JXDWG</strain>
        <tissue evidence="2">Leaf</tissue>
    </source>
</reference>
<proteinExistence type="predicted"/>
<feature type="region of interest" description="Disordered" evidence="1">
    <location>
        <begin position="41"/>
        <end position="63"/>
    </location>
</feature>
<keyword evidence="3" id="KW-1185">Reference proteome</keyword>
<feature type="region of interest" description="Disordered" evidence="1">
    <location>
        <begin position="354"/>
        <end position="406"/>
    </location>
</feature>
<accession>A0AAP0F4L9</accession>
<evidence type="ECO:0000256" key="1">
    <source>
        <dbReference type="SAM" id="MobiDB-lite"/>
    </source>
</evidence>
<feature type="compositionally biased region" description="Acidic residues" evidence="1">
    <location>
        <begin position="387"/>
        <end position="398"/>
    </location>
</feature>
<dbReference type="AlphaFoldDB" id="A0AAP0F4L9"/>
<feature type="region of interest" description="Disordered" evidence="1">
    <location>
        <begin position="190"/>
        <end position="213"/>
    </location>
</feature>
<protein>
    <recommendedName>
        <fullName evidence="4">Transposase</fullName>
    </recommendedName>
</protein>
<dbReference type="PROSITE" id="PS00018">
    <property type="entry name" value="EF_HAND_1"/>
    <property type="match status" value="1"/>
</dbReference>
<evidence type="ECO:0008006" key="4">
    <source>
        <dbReference type="Google" id="ProtNLM"/>
    </source>
</evidence>
<gene>
    <name evidence="2" type="ORF">Scep_021450</name>
</gene>
<dbReference type="InterPro" id="IPR004252">
    <property type="entry name" value="Probable_transposase_24"/>
</dbReference>
<organism evidence="2 3">
    <name type="scientific">Stephania cephalantha</name>
    <dbReference type="NCBI Taxonomy" id="152367"/>
    <lineage>
        <taxon>Eukaryota</taxon>
        <taxon>Viridiplantae</taxon>
        <taxon>Streptophyta</taxon>
        <taxon>Embryophyta</taxon>
        <taxon>Tracheophyta</taxon>
        <taxon>Spermatophyta</taxon>
        <taxon>Magnoliopsida</taxon>
        <taxon>Ranunculales</taxon>
        <taxon>Menispermaceae</taxon>
        <taxon>Menispermoideae</taxon>
        <taxon>Cissampelideae</taxon>
        <taxon>Stephania</taxon>
    </lineage>
</organism>
<name>A0AAP0F4L9_9MAGN</name>